<proteinExistence type="predicted"/>
<evidence type="ECO:0000313" key="3">
    <source>
        <dbReference type="Proteomes" id="UP000310065"/>
    </source>
</evidence>
<dbReference type="Pfam" id="PF07383">
    <property type="entry name" value="DUF1496"/>
    <property type="match status" value="1"/>
</dbReference>
<feature type="chain" id="PRO_5020928453" evidence="1">
    <location>
        <begin position="20"/>
        <end position="78"/>
    </location>
</feature>
<dbReference type="InterPro" id="IPR009971">
    <property type="entry name" value="DUF1496"/>
</dbReference>
<evidence type="ECO:0000313" key="2">
    <source>
        <dbReference type="EMBL" id="QCU75524.1"/>
    </source>
</evidence>
<feature type="signal peptide" evidence="1">
    <location>
        <begin position="1"/>
        <end position="19"/>
    </location>
</feature>
<sequence length="78" mass="9059">MNKLIVAFVVLFLPFAVTADEHSDKKKNKREIDLSRYCYFNDLAYSLGSIIDTASKRKLVCNLDPKSKELFWSEIKNK</sequence>
<accession>A0A4P9J4A3</accession>
<dbReference type="EMBL" id="CP040558">
    <property type="protein sequence ID" value="QCU75524.1"/>
    <property type="molecule type" value="Genomic_DNA"/>
</dbReference>
<reference evidence="2 3" key="1">
    <citation type="submission" date="2019-05" db="EMBL/GenBank/DDBJ databases">
        <title>Complete genome sequence of Pseudoalteromonas sp. 16-SW-7(T) isolated from the Okhotsk Sea, Russia.</title>
        <authorList>
            <person name="Nguyen T.H."/>
            <person name="Nedashkovskaya O.I."/>
            <person name="Kim S.-G."/>
        </authorList>
    </citation>
    <scope>NUCLEOTIDE SEQUENCE [LARGE SCALE GENOMIC DNA]</scope>
    <source>
        <strain evidence="2 3">16-SW-7</strain>
    </source>
</reference>
<name>A0A4P9J4A3_9GAMM</name>
<dbReference type="AlphaFoldDB" id="A0A4P9J4A3"/>
<dbReference type="RefSeq" id="WP_138489752.1">
    <property type="nucleotide sequence ID" value="NZ_CP040558.1"/>
</dbReference>
<dbReference type="Proteomes" id="UP000310065">
    <property type="component" value="Chromosome L1"/>
</dbReference>
<gene>
    <name evidence="2" type="ORF">FFU37_14100</name>
</gene>
<organism evidence="2 3">
    <name type="scientific">Pseudoalteromonas distincta</name>
    <dbReference type="NCBI Taxonomy" id="77608"/>
    <lineage>
        <taxon>Bacteria</taxon>
        <taxon>Pseudomonadati</taxon>
        <taxon>Pseudomonadota</taxon>
        <taxon>Gammaproteobacteria</taxon>
        <taxon>Alteromonadales</taxon>
        <taxon>Pseudoalteromonadaceae</taxon>
        <taxon>Pseudoalteromonas</taxon>
    </lineage>
</organism>
<keyword evidence="1" id="KW-0732">Signal</keyword>
<evidence type="ECO:0000256" key="1">
    <source>
        <dbReference type="SAM" id="SignalP"/>
    </source>
</evidence>
<dbReference type="KEGG" id="pdv:FFU37_14100"/>
<dbReference type="GeneID" id="88776792"/>
<protein>
    <submittedName>
        <fullName evidence="2">DUF1496 domain-containing protein</fullName>
    </submittedName>
</protein>